<comment type="caution">
    <text evidence="14">Lacks conserved residue(s) required for the propagation of feature annotation.</text>
</comment>
<dbReference type="InterPro" id="IPR002251">
    <property type="entry name" value="Cl_channel_pln"/>
</dbReference>
<keyword evidence="8 14" id="KW-0406">Ion transport</keyword>
<keyword evidence="11" id="KW-0869">Chloride channel</keyword>
<dbReference type="InterPro" id="IPR046342">
    <property type="entry name" value="CBS_dom_sf"/>
</dbReference>
<dbReference type="PRINTS" id="PR01120">
    <property type="entry name" value="CLCHANNELPLT"/>
</dbReference>
<evidence type="ECO:0000256" key="8">
    <source>
        <dbReference type="ARBA" id="ARBA00023065"/>
    </source>
</evidence>
<evidence type="ECO:0000256" key="14">
    <source>
        <dbReference type="RuleBase" id="RU361221"/>
    </source>
</evidence>
<dbReference type="InterPro" id="IPR014743">
    <property type="entry name" value="Cl-channel_core"/>
</dbReference>
<keyword evidence="18" id="KW-1185">Reference proteome</keyword>
<reference evidence="17 18" key="1">
    <citation type="journal article" date="2017" name="Nat. Commun.">
        <title>Genome assembly with in vitro proximity ligation data and whole-genome triplication in lettuce.</title>
        <authorList>
            <person name="Reyes-Chin-Wo S."/>
            <person name="Wang Z."/>
            <person name="Yang X."/>
            <person name="Kozik A."/>
            <person name="Arikit S."/>
            <person name="Song C."/>
            <person name="Xia L."/>
            <person name="Froenicke L."/>
            <person name="Lavelle D.O."/>
            <person name="Truco M.J."/>
            <person name="Xia R."/>
            <person name="Zhu S."/>
            <person name="Xu C."/>
            <person name="Xu H."/>
            <person name="Xu X."/>
            <person name="Cox K."/>
            <person name="Korf I."/>
            <person name="Meyers B.C."/>
            <person name="Michelmore R.W."/>
        </authorList>
    </citation>
    <scope>NUCLEOTIDE SEQUENCE [LARGE SCALE GENOMIC DNA]</scope>
    <source>
        <strain evidence="18">cv. Salinas</strain>
        <tissue evidence="17">Seedlings</tissue>
    </source>
</reference>
<feature type="transmembrane region" description="Helical" evidence="14">
    <location>
        <begin position="488"/>
        <end position="521"/>
    </location>
</feature>
<dbReference type="Gene3D" id="3.10.580.10">
    <property type="entry name" value="CBS-domain"/>
    <property type="match status" value="1"/>
</dbReference>
<dbReference type="PROSITE" id="PS51371">
    <property type="entry name" value="CBS"/>
    <property type="match status" value="1"/>
</dbReference>
<dbReference type="CDD" id="cd03685">
    <property type="entry name" value="ClC_6_like"/>
    <property type="match status" value="1"/>
</dbReference>
<dbReference type="SMART" id="SM00116">
    <property type="entry name" value="CBS"/>
    <property type="match status" value="2"/>
</dbReference>
<evidence type="ECO:0000256" key="5">
    <source>
        <dbReference type="ARBA" id="ARBA00022737"/>
    </source>
</evidence>
<dbReference type="SUPFAM" id="SSF81340">
    <property type="entry name" value="Clc chloride channel"/>
    <property type="match status" value="1"/>
</dbReference>
<dbReference type="Gene3D" id="1.10.3080.10">
    <property type="entry name" value="Clc chloride channel"/>
    <property type="match status" value="1"/>
</dbReference>
<evidence type="ECO:0000256" key="4">
    <source>
        <dbReference type="ARBA" id="ARBA00022692"/>
    </source>
</evidence>
<comment type="similarity">
    <text evidence="2 14">Belongs to the chloride channel (TC 2.A.49) family.</text>
</comment>
<keyword evidence="4 14" id="KW-0812">Transmembrane</keyword>
<keyword evidence="7 14" id="KW-1133">Transmembrane helix</keyword>
<dbReference type="InterPro" id="IPR000644">
    <property type="entry name" value="CBS_dom"/>
</dbReference>
<evidence type="ECO:0000256" key="1">
    <source>
        <dbReference type="ARBA" id="ARBA00004141"/>
    </source>
</evidence>
<evidence type="ECO:0000256" key="9">
    <source>
        <dbReference type="ARBA" id="ARBA00023122"/>
    </source>
</evidence>
<keyword evidence="6" id="KW-0851">Voltage-gated channel</keyword>
<keyword evidence="5" id="KW-0677">Repeat</keyword>
<gene>
    <name evidence="17" type="ORF">LSAT_V11C400228250</name>
</gene>
<evidence type="ECO:0000256" key="6">
    <source>
        <dbReference type="ARBA" id="ARBA00022882"/>
    </source>
</evidence>
<evidence type="ECO:0000256" key="15">
    <source>
        <dbReference type="SAM" id="MobiDB-lite"/>
    </source>
</evidence>
<dbReference type="GO" id="GO:0009671">
    <property type="term" value="F:nitrate:proton symporter activity"/>
    <property type="evidence" value="ECO:0000318"/>
    <property type="project" value="GO_Central"/>
</dbReference>
<dbReference type="GO" id="GO:0015706">
    <property type="term" value="P:nitrate transmembrane transport"/>
    <property type="evidence" value="ECO:0000318"/>
    <property type="project" value="GO_Central"/>
</dbReference>
<comment type="subcellular location">
    <subcellularLocation>
        <location evidence="1 14">Membrane</location>
        <topology evidence="1 14">Multi-pass membrane protein</topology>
    </subcellularLocation>
</comment>
<evidence type="ECO:0000256" key="3">
    <source>
        <dbReference type="ARBA" id="ARBA00022448"/>
    </source>
</evidence>
<accession>A0A9R1VZ65</accession>
<sequence length="809" mass="89673">MEKDSEQMAETTNQQERDMESNSLHQPLLKRNLTALSSSPLALVGAKVSYIESLDYEINENDLFKHDWRSRSQAQVLQYIFLKWLLAFLVGLLTGLIATLINLAVENIAGYKLLAVVQYIDNKRWRFRAWALTVHVMPPVMMRTRKYRAWILSLTVRGLNGYMMGFLYMTGVNFILTLIATVLCVFFAPTAAGPGIPEIKAYLNGVDTPNMYGATTMFVKIVGSIGAVAAGLDLGKEGPLVHIGACIASLLGQGGPDDYRIKWRWIRYFNNDRDRRDIITCGASSGVCAAFRSPVGGVLFALEEVATWWRSALLWRTFFSTAVVVVVLRAFMEYCKDGACGLFGQGGLIMFDVGGVPVRYHVADLIPVTVIGIIGGVLGSLYNYLLHKVLRLYNLINAKGKLAKISLSLAVSLFTSACLYGLPFLASCTPCDPSVVDSECPSTGRMGNFKQFNCPKGHYNDLATLLLTTNDDAVRNIFSTNTPSEYRVFSLVIFFILYCILGLFTFGIAVPSGLFLPIILMGSAYGRLLGMAMGSYASIDQGLYAVLGAASLMAGSMRMTVSLCVIFLELTNNLLLLPITMLVLLISKSVGDCFNPSIYEIILELKGLPFLEAHPEPWMRNITVGELADVKPPVVTLSGIETVGRIVDVLRNTTHNGFAVVDSVGQVSEVHGLVLRAHLLLVLKKKWFLQERRRTEEWEVREKFTWVDVAERWGTIEEVAVTKEEMEMYVDLHPLTNTTPYTVVETMSVAKALVQFRQVGLRHMLVLPKYHGHGVPPVVGILTRQDLRAHNILSAFPHLEKSHASKKGR</sequence>
<feature type="transmembrane region" description="Helical" evidence="14">
    <location>
        <begin position="339"/>
        <end position="360"/>
    </location>
</feature>
<dbReference type="SUPFAM" id="SSF54631">
    <property type="entry name" value="CBS-domain pair"/>
    <property type="match status" value="1"/>
</dbReference>
<dbReference type="GO" id="GO:0005247">
    <property type="term" value="F:voltage-gated chloride channel activity"/>
    <property type="evidence" value="ECO:0007669"/>
    <property type="project" value="InterPro"/>
</dbReference>
<feature type="transmembrane region" description="Helical" evidence="14">
    <location>
        <begin position="165"/>
        <end position="191"/>
    </location>
</feature>
<evidence type="ECO:0000256" key="2">
    <source>
        <dbReference type="ARBA" id="ARBA00009476"/>
    </source>
</evidence>
<dbReference type="EMBL" id="NBSK02000004">
    <property type="protein sequence ID" value="KAJ0213642.1"/>
    <property type="molecule type" value="Genomic_DNA"/>
</dbReference>
<dbReference type="PANTHER" id="PTHR11689:SF67">
    <property type="entry name" value="CHLORIDE CHANNEL PROTEIN CLC-A"/>
    <property type="match status" value="1"/>
</dbReference>
<dbReference type="InterPro" id="IPR001807">
    <property type="entry name" value="ClC"/>
</dbReference>
<feature type="region of interest" description="Disordered" evidence="15">
    <location>
        <begin position="1"/>
        <end position="22"/>
    </location>
</feature>
<dbReference type="GO" id="GO:0009705">
    <property type="term" value="C:plant-type vacuole membrane"/>
    <property type="evidence" value="ECO:0000318"/>
    <property type="project" value="GO_Central"/>
</dbReference>
<feature type="transmembrane region" description="Helical" evidence="14">
    <location>
        <begin position="313"/>
        <end position="332"/>
    </location>
</feature>
<dbReference type="PANTHER" id="PTHR11689">
    <property type="entry name" value="CHLORIDE CHANNEL PROTEIN CLC FAMILY MEMBER"/>
    <property type="match status" value="1"/>
</dbReference>
<dbReference type="AlphaFoldDB" id="A0A9R1VZ65"/>
<name>A0A9R1VZ65_LACSA</name>
<dbReference type="Pfam" id="PF00571">
    <property type="entry name" value="CBS"/>
    <property type="match status" value="1"/>
</dbReference>
<evidence type="ECO:0000256" key="12">
    <source>
        <dbReference type="ARBA" id="ARBA00023214"/>
    </source>
</evidence>
<evidence type="ECO:0000256" key="13">
    <source>
        <dbReference type="PROSITE-ProRule" id="PRU00703"/>
    </source>
</evidence>
<dbReference type="Proteomes" id="UP000235145">
    <property type="component" value="Unassembled WGS sequence"/>
</dbReference>
<keyword evidence="9 13" id="KW-0129">CBS domain</keyword>
<evidence type="ECO:0000256" key="11">
    <source>
        <dbReference type="ARBA" id="ARBA00023173"/>
    </source>
</evidence>
<organism evidence="17 18">
    <name type="scientific">Lactuca sativa</name>
    <name type="common">Garden lettuce</name>
    <dbReference type="NCBI Taxonomy" id="4236"/>
    <lineage>
        <taxon>Eukaryota</taxon>
        <taxon>Viridiplantae</taxon>
        <taxon>Streptophyta</taxon>
        <taxon>Embryophyta</taxon>
        <taxon>Tracheophyta</taxon>
        <taxon>Spermatophyta</taxon>
        <taxon>Magnoliopsida</taxon>
        <taxon>eudicotyledons</taxon>
        <taxon>Gunneridae</taxon>
        <taxon>Pentapetalae</taxon>
        <taxon>asterids</taxon>
        <taxon>campanulids</taxon>
        <taxon>Asterales</taxon>
        <taxon>Asteraceae</taxon>
        <taxon>Cichorioideae</taxon>
        <taxon>Cichorieae</taxon>
        <taxon>Lactucinae</taxon>
        <taxon>Lactuca</taxon>
    </lineage>
</organism>
<evidence type="ECO:0000313" key="18">
    <source>
        <dbReference type="Proteomes" id="UP000235145"/>
    </source>
</evidence>
<dbReference type="GO" id="GO:0034707">
    <property type="term" value="C:chloride channel complex"/>
    <property type="evidence" value="ECO:0007669"/>
    <property type="project" value="UniProtKB-KW"/>
</dbReference>
<dbReference type="CDD" id="cd04591">
    <property type="entry name" value="CBS_pair_voltage-gated_CLC_euk_bac"/>
    <property type="match status" value="1"/>
</dbReference>
<dbReference type="InterPro" id="IPR051280">
    <property type="entry name" value="Cl-channel/antiporter"/>
</dbReference>
<feature type="transmembrane region" description="Helical" evidence="14">
    <location>
        <begin position="79"/>
        <end position="105"/>
    </location>
</feature>
<keyword evidence="10 14" id="KW-0472">Membrane</keyword>
<feature type="transmembrane region" description="Helical" evidence="14">
    <location>
        <begin position="211"/>
        <end position="232"/>
    </location>
</feature>
<feature type="domain" description="CBS" evidence="16">
    <location>
        <begin position="736"/>
        <end position="800"/>
    </location>
</feature>
<keyword evidence="12 14" id="KW-0868">Chloride</keyword>
<evidence type="ECO:0000256" key="7">
    <source>
        <dbReference type="ARBA" id="ARBA00022989"/>
    </source>
</evidence>
<keyword evidence="6" id="KW-0407">Ion channel</keyword>
<proteinExistence type="inferred from homology"/>
<feature type="transmembrane region" description="Helical" evidence="14">
    <location>
        <begin position="366"/>
        <end position="386"/>
    </location>
</feature>
<keyword evidence="3 14" id="KW-0813">Transport</keyword>
<comment type="caution">
    <text evidence="17">The sequence shown here is derived from an EMBL/GenBank/DDBJ whole genome shotgun (WGS) entry which is preliminary data.</text>
</comment>
<evidence type="ECO:0000256" key="10">
    <source>
        <dbReference type="ARBA" id="ARBA00023136"/>
    </source>
</evidence>
<dbReference type="Pfam" id="PF00654">
    <property type="entry name" value="Voltage_CLC"/>
    <property type="match status" value="1"/>
</dbReference>
<evidence type="ECO:0000313" key="17">
    <source>
        <dbReference type="EMBL" id="KAJ0213642.1"/>
    </source>
</evidence>
<feature type="transmembrane region" description="Helical" evidence="14">
    <location>
        <begin position="574"/>
        <end position="591"/>
    </location>
</feature>
<protein>
    <recommendedName>
        <fullName evidence="14">Chloride channel protein</fullName>
    </recommendedName>
</protein>
<evidence type="ECO:0000259" key="16">
    <source>
        <dbReference type="PROSITE" id="PS51371"/>
    </source>
</evidence>
<dbReference type="PRINTS" id="PR00762">
    <property type="entry name" value="CLCHANNEL"/>
</dbReference>